<feature type="coiled-coil region" evidence="9">
    <location>
        <begin position="196"/>
        <end position="232"/>
    </location>
</feature>
<dbReference type="Pfam" id="PF03587">
    <property type="entry name" value="EMG1"/>
    <property type="match status" value="1"/>
</dbReference>
<dbReference type="Gene3D" id="3.40.1280.10">
    <property type="match status" value="1"/>
</dbReference>
<dbReference type="PANTHER" id="PTHR12636:SF5">
    <property type="entry name" value="RIBOSOMAL RNA SMALL SUBUNIT METHYLTRANSFERASE NEP1"/>
    <property type="match status" value="1"/>
</dbReference>
<keyword evidence="4" id="KW-0489">Methyltransferase</keyword>
<keyword evidence="5" id="KW-0808">Transferase</keyword>
<keyword evidence="2" id="KW-0690">Ribosome biogenesis</keyword>
<dbReference type="GO" id="GO:0070475">
    <property type="term" value="P:rRNA base methylation"/>
    <property type="evidence" value="ECO:0007669"/>
    <property type="project" value="InterPro"/>
</dbReference>
<dbReference type="EMBL" id="LN835309">
    <property type="protein sequence ID" value="CRH02677.1"/>
    <property type="molecule type" value="Genomic_DNA"/>
</dbReference>
<keyword evidence="7" id="KW-0699">rRNA-binding</keyword>
<dbReference type="VEuPathDB" id="PlasmoDB:PRELSG_1441100"/>
<protein>
    <submittedName>
        <fullName evidence="11">Small subunit rRNA processing factor, putative</fullName>
    </submittedName>
</protein>
<dbReference type="GO" id="GO:0032040">
    <property type="term" value="C:small-subunit processome"/>
    <property type="evidence" value="ECO:0007669"/>
    <property type="project" value="TreeGrafter"/>
</dbReference>
<dbReference type="OMA" id="YIHTING"/>
<evidence type="ECO:0000256" key="3">
    <source>
        <dbReference type="ARBA" id="ARBA00022552"/>
    </source>
</evidence>
<evidence type="ECO:0000256" key="1">
    <source>
        <dbReference type="ARBA" id="ARBA00008115"/>
    </source>
</evidence>
<comment type="similarity">
    <text evidence="1">Belongs to the class IV-like SAM-binding methyltransferase superfamily. RNA methyltransferase NEP1 family.</text>
</comment>
<name>A0A1J1HFP3_PLARL</name>
<feature type="region of interest" description="Disordered" evidence="10">
    <location>
        <begin position="1"/>
        <end position="29"/>
    </location>
</feature>
<evidence type="ECO:0000256" key="5">
    <source>
        <dbReference type="ARBA" id="ARBA00022679"/>
    </source>
</evidence>
<keyword evidence="6" id="KW-0949">S-adenosyl-L-methionine</keyword>
<dbReference type="RefSeq" id="XP_028535197.1">
    <property type="nucleotide sequence ID" value="XM_028679488.1"/>
</dbReference>
<evidence type="ECO:0000256" key="6">
    <source>
        <dbReference type="ARBA" id="ARBA00022691"/>
    </source>
</evidence>
<dbReference type="KEGG" id="prel:PRELSG_1441100"/>
<dbReference type="OrthoDB" id="269804at2759"/>
<keyword evidence="8" id="KW-0694">RNA-binding</keyword>
<keyword evidence="9" id="KW-0175">Coiled coil</keyword>
<organism evidence="11 12">
    <name type="scientific">Plasmodium relictum</name>
    <dbReference type="NCBI Taxonomy" id="85471"/>
    <lineage>
        <taxon>Eukaryota</taxon>
        <taxon>Sar</taxon>
        <taxon>Alveolata</taxon>
        <taxon>Apicomplexa</taxon>
        <taxon>Aconoidasida</taxon>
        <taxon>Haemosporida</taxon>
        <taxon>Plasmodiidae</taxon>
        <taxon>Plasmodium</taxon>
        <taxon>Plasmodium (Haemamoeba)</taxon>
    </lineage>
</organism>
<dbReference type="InterPro" id="IPR029026">
    <property type="entry name" value="tRNA_m1G_MTases_N"/>
</dbReference>
<keyword evidence="3" id="KW-0698">rRNA processing</keyword>
<dbReference type="InterPro" id="IPR029028">
    <property type="entry name" value="Alpha/beta_knot_MTases"/>
</dbReference>
<evidence type="ECO:0000256" key="9">
    <source>
        <dbReference type="SAM" id="Coils"/>
    </source>
</evidence>
<evidence type="ECO:0000256" key="8">
    <source>
        <dbReference type="ARBA" id="ARBA00022884"/>
    </source>
</evidence>
<keyword evidence="12" id="KW-1185">Reference proteome</keyword>
<evidence type="ECO:0000256" key="4">
    <source>
        <dbReference type="ARBA" id="ARBA00022603"/>
    </source>
</evidence>
<evidence type="ECO:0000256" key="7">
    <source>
        <dbReference type="ARBA" id="ARBA00022730"/>
    </source>
</evidence>
<proteinExistence type="inferred from homology"/>
<dbReference type="PANTHER" id="PTHR12636">
    <property type="entry name" value="NEP1/MRA1"/>
    <property type="match status" value="1"/>
</dbReference>
<evidence type="ECO:0000313" key="12">
    <source>
        <dbReference type="Proteomes" id="UP000220158"/>
    </source>
</evidence>
<evidence type="ECO:0000313" key="11">
    <source>
        <dbReference type="EMBL" id="CRH02677.1"/>
    </source>
</evidence>
<dbReference type="GO" id="GO:0070037">
    <property type="term" value="F:rRNA (pseudouridine) methyltransferase activity"/>
    <property type="evidence" value="ECO:0007669"/>
    <property type="project" value="InterPro"/>
</dbReference>
<feature type="compositionally biased region" description="Basic residues" evidence="10">
    <location>
        <begin position="7"/>
        <end position="21"/>
    </location>
</feature>
<dbReference type="GO" id="GO:0019843">
    <property type="term" value="F:rRNA binding"/>
    <property type="evidence" value="ECO:0007669"/>
    <property type="project" value="UniProtKB-KW"/>
</dbReference>
<sequence length="397" mass="46842">MIDKKNQNFKKQKFSKAKKKNKNGEAKVNQTYNRFRTNIKVNKKHKSFKNLKKNELKFNYKFKNKNKTHYNNKYNIKNKILSKDNDDYYENCYRNYTSSGDDNIQDGNNLNMIENKTSDSNMKNGTVDYVDYMNMISSDKNNLYKVKKEYDENNDINNENVFKFFLLFSPLAITSIKNKSCLINADDHLIFFEKKLRNLESLVKIEKNDNNKKNIERKIESIKNKLDNIRLDILFFTLLCLRDSILNKKQRLQIYIHTINGLLVYVSPLFRVPRNFTLFKKVMLNLLKNGIVQDDNKQTLLKILPHSIKYYMGNTVCVGISNNGFPTDTKKFTDKVKKTNNGYSFFVSLSSIYDVTKFIEIIKNKESEEFSFDYLIRLSDLKLSSTTICSKLTHFLN</sequence>
<dbReference type="SUPFAM" id="SSF75217">
    <property type="entry name" value="alpha/beta knot"/>
    <property type="match status" value="1"/>
</dbReference>
<evidence type="ECO:0000256" key="10">
    <source>
        <dbReference type="SAM" id="MobiDB-lite"/>
    </source>
</evidence>
<dbReference type="InterPro" id="IPR005304">
    <property type="entry name" value="Rbsml_bgen_MeTrfase_EMG1/NEP1"/>
</dbReference>
<dbReference type="GeneID" id="39738843"/>
<evidence type="ECO:0000256" key="2">
    <source>
        <dbReference type="ARBA" id="ARBA00022517"/>
    </source>
</evidence>
<dbReference type="AlphaFoldDB" id="A0A1J1HFP3"/>
<gene>
    <name evidence="11" type="ORF">PRELSG_1441100</name>
</gene>
<accession>A0A1J1HFP3</accession>
<reference evidence="11 12" key="1">
    <citation type="submission" date="2015-04" db="EMBL/GenBank/DDBJ databases">
        <authorList>
            <consortium name="Pathogen Informatics"/>
        </authorList>
    </citation>
    <scope>NUCLEOTIDE SEQUENCE [LARGE SCALE GENOMIC DNA]</scope>
    <source>
        <strain evidence="11 12">SGS1</strain>
    </source>
</reference>
<dbReference type="Proteomes" id="UP000220158">
    <property type="component" value="Chromosome 14"/>
</dbReference>